<dbReference type="AlphaFoldDB" id="A0A8J2Z7I2"/>
<evidence type="ECO:0000313" key="2">
    <source>
        <dbReference type="EMBL" id="GGG16657.1"/>
    </source>
</evidence>
<gene>
    <name evidence="2" type="ORF">GCM10010964_01210</name>
</gene>
<dbReference type="Proteomes" id="UP000597507">
    <property type="component" value="Unassembled WGS sequence"/>
</dbReference>
<dbReference type="EMBL" id="BMKS01000001">
    <property type="protein sequence ID" value="GGG16657.1"/>
    <property type="molecule type" value="Genomic_DNA"/>
</dbReference>
<comment type="caution">
    <text evidence="2">The sequence shown here is derived from an EMBL/GenBank/DDBJ whole genome shotgun (WGS) entry which is preliminary data.</text>
</comment>
<accession>A0A8J2Z7I2</accession>
<protein>
    <submittedName>
        <fullName evidence="2">Uncharacterized protein</fullName>
    </submittedName>
</protein>
<proteinExistence type="predicted"/>
<evidence type="ECO:0000313" key="3">
    <source>
        <dbReference type="Proteomes" id="UP000597507"/>
    </source>
</evidence>
<keyword evidence="3" id="KW-1185">Reference proteome</keyword>
<feature type="region of interest" description="Disordered" evidence="1">
    <location>
        <begin position="49"/>
        <end position="90"/>
    </location>
</feature>
<name>A0A8J2Z7I2_9PROT</name>
<organism evidence="2 3">
    <name type="scientific">Caldovatus sediminis</name>
    <dbReference type="NCBI Taxonomy" id="2041189"/>
    <lineage>
        <taxon>Bacteria</taxon>
        <taxon>Pseudomonadati</taxon>
        <taxon>Pseudomonadota</taxon>
        <taxon>Alphaproteobacteria</taxon>
        <taxon>Acetobacterales</taxon>
        <taxon>Roseomonadaceae</taxon>
        <taxon>Caldovatus</taxon>
    </lineage>
</organism>
<evidence type="ECO:0000256" key="1">
    <source>
        <dbReference type="SAM" id="MobiDB-lite"/>
    </source>
</evidence>
<reference evidence="2 3" key="1">
    <citation type="journal article" date="2014" name="Int. J. Syst. Evol. Microbiol.">
        <title>Complete genome sequence of Corynebacterium casei LMG S-19264T (=DSM 44701T), isolated from a smear-ripened cheese.</title>
        <authorList>
            <consortium name="US DOE Joint Genome Institute (JGI-PGF)"/>
            <person name="Walter F."/>
            <person name="Albersmeier A."/>
            <person name="Kalinowski J."/>
            <person name="Ruckert C."/>
        </authorList>
    </citation>
    <scope>NUCLEOTIDE SEQUENCE [LARGE SCALE GENOMIC DNA]</scope>
    <source>
        <strain evidence="2 3">CGMCC 1.16330</strain>
    </source>
</reference>
<feature type="region of interest" description="Disordered" evidence="1">
    <location>
        <begin position="1"/>
        <end position="23"/>
    </location>
</feature>
<sequence>MARPARRPPRGGGGGALPGPGNLQGAAGFVGGIVIGFPTRMAQGAASAAQAARNVETAVDAREGRWTASDAPRPHPRRPCARPAPPELRP</sequence>